<comment type="subunit">
    <text evidence="2">The complex is composed of two ATP-binding proteins (LsrA), two transmembrane proteins (LsrC and LsrD) and a solute-binding protein (LsrB).</text>
</comment>
<evidence type="ECO:0000256" key="6">
    <source>
        <dbReference type="ARBA" id="ARBA00022692"/>
    </source>
</evidence>
<feature type="transmembrane region" description="Helical" evidence="11">
    <location>
        <begin position="211"/>
        <end position="229"/>
    </location>
</feature>
<evidence type="ECO:0000256" key="9">
    <source>
        <dbReference type="ARBA" id="ARBA00025439"/>
    </source>
</evidence>
<feature type="transmembrane region" description="Helical" evidence="11">
    <location>
        <begin position="156"/>
        <end position="179"/>
    </location>
</feature>
<dbReference type="RefSeq" id="WP_307434213.1">
    <property type="nucleotide sequence ID" value="NZ_JAUSVK010000001.1"/>
</dbReference>
<accession>A0ABU0FN15</accession>
<evidence type="ECO:0000256" key="10">
    <source>
        <dbReference type="ARBA" id="ARBA00039381"/>
    </source>
</evidence>
<evidence type="ECO:0000313" key="12">
    <source>
        <dbReference type="EMBL" id="MDQ0395478.1"/>
    </source>
</evidence>
<evidence type="ECO:0000256" key="7">
    <source>
        <dbReference type="ARBA" id="ARBA00022989"/>
    </source>
</evidence>
<protein>
    <recommendedName>
        <fullName evidence="10">Autoinducer 2 import system permease protein LsrD</fullName>
    </recommendedName>
</protein>
<feature type="transmembrane region" description="Helical" evidence="11">
    <location>
        <begin position="12"/>
        <end position="33"/>
    </location>
</feature>
<evidence type="ECO:0000256" key="5">
    <source>
        <dbReference type="ARBA" id="ARBA00022519"/>
    </source>
</evidence>
<gene>
    <name evidence="12" type="ORF">J3R73_005270</name>
</gene>
<keyword evidence="8 11" id="KW-0472">Membrane</keyword>
<keyword evidence="5" id="KW-0997">Cell inner membrane</keyword>
<reference evidence="12 13" key="1">
    <citation type="submission" date="2023-07" db="EMBL/GenBank/DDBJ databases">
        <title>Genomic Encyclopedia of Type Strains, Phase IV (KMG-IV): sequencing the most valuable type-strain genomes for metagenomic binning, comparative biology and taxonomic classification.</title>
        <authorList>
            <person name="Goeker M."/>
        </authorList>
    </citation>
    <scope>NUCLEOTIDE SEQUENCE [LARGE SCALE GENOMIC DNA]</scope>
    <source>
        <strain evidence="12 13">DSM 5896</strain>
    </source>
</reference>
<dbReference type="CDD" id="cd06579">
    <property type="entry name" value="TM_PBP1_transp_AraH_like"/>
    <property type="match status" value="1"/>
</dbReference>
<feature type="transmembrane region" description="Helical" evidence="11">
    <location>
        <begin position="45"/>
        <end position="62"/>
    </location>
</feature>
<evidence type="ECO:0000256" key="3">
    <source>
        <dbReference type="ARBA" id="ARBA00022448"/>
    </source>
</evidence>
<feature type="transmembrane region" description="Helical" evidence="11">
    <location>
        <begin position="110"/>
        <end position="136"/>
    </location>
</feature>
<feature type="transmembrane region" description="Helical" evidence="11">
    <location>
        <begin position="293"/>
        <end position="313"/>
    </location>
</feature>
<keyword evidence="7 11" id="KW-1133">Transmembrane helix</keyword>
<keyword evidence="4" id="KW-1003">Cell membrane</keyword>
<dbReference type="PANTHER" id="PTHR32196">
    <property type="entry name" value="ABC TRANSPORTER PERMEASE PROTEIN YPHD-RELATED-RELATED"/>
    <property type="match status" value="1"/>
</dbReference>
<evidence type="ECO:0000256" key="1">
    <source>
        <dbReference type="ARBA" id="ARBA00004651"/>
    </source>
</evidence>
<organism evidence="12 13">
    <name type="scientific">Labrys monachus</name>
    <dbReference type="NCBI Taxonomy" id="217067"/>
    <lineage>
        <taxon>Bacteria</taxon>
        <taxon>Pseudomonadati</taxon>
        <taxon>Pseudomonadota</taxon>
        <taxon>Alphaproteobacteria</taxon>
        <taxon>Hyphomicrobiales</taxon>
        <taxon>Xanthobacteraceae</taxon>
        <taxon>Labrys</taxon>
    </lineage>
</organism>
<name>A0ABU0FN15_9HYPH</name>
<evidence type="ECO:0000256" key="11">
    <source>
        <dbReference type="SAM" id="Phobius"/>
    </source>
</evidence>
<dbReference type="PANTHER" id="PTHR32196:SF71">
    <property type="entry name" value="AUTOINDUCER 2 IMPORT SYSTEM PERMEASE PROTEIN LSRD"/>
    <property type="match status" value="1"/>
</dbReference>
<evidence type="ECO:0000256" key="8">
    <source>
        <dbReference type="ARBA" id="ARBA00023136"/>
    </source>
</evidence>
<dbReference type="InterPro" id="IPR001851">
    <property type="entry name" value="ABC_transp_permease"/>
</dbReference>
<evidence type="ECO:0000313" key="13">
    <source>
        <dbReference type="Proteomes" id="UP001237448"/>
    </source>
</evidence>
<feature type="transmembrane region" description="Helical" evidence="11">
    <location>
        <begin position="241"/>
        <end position="257"/>
    </location>
</feature>
<proteinExistence type="predicted"/>
<dbReference type="Proteomes" id="UP001237448">
    <property type="component" value="Unassembled WGS sequence"/>
</dbReference>
<dbReference type="PROSITE" id="PS51257">
    <property type="entry name" value="PROKAR_LIPOPROTEIN"/>
    <property type="match status" value="1"/>
</dbReference>
<evidence type="ECO:0000256" key="4">
    <source>
        <dbReference type="ARBA" id="ARBA00022475"/>
    </source>
</evidence>
<comment type="caution">
    <text evidence="12">The sequence shown here is derived from an EMBL/GenBank/DDBJ whole genome shotgun (WGS) entry which is preliminary data.</text>
</comment>
<sequence length="331" mass="33992">MKARLPVSSWEVTLVVAIVAAGCWSATLSPYYLSLDQILDSTRQFIIPGLLAIGLAIVVITGEIDISVASTLAVGAVLLSKFSAFGVPVWLAVPPVLVVCALLGTLNGLLVAGLGLPSLAVTLGTMGAFRGLAFIIGSEVGYTDFDDSYLYTGSDYVWGIVPVALLLFVAVALAIGFLLHRTVFGRRCFAVGNNKDAAWIAGIDVTRLKTIAYMLAGVLAGLAALVWIGQYGSARGDNADGLILFVVTAVVLAGVDINGGKGTVLGIVLALLLLGTLRNGMGLANIAGPTQTLVFGALLVAGVLRPLALRVLAEARNFVRPASSGAGKAGS</sequence>
<keyword evidence="13" id="KW-1185">Reference proteome</keyword>
<dbReference type="EMBL" id="JAUSVK010000001">
    <property type="protein sequence ID" value="MDQ0395478.1"/>
    <property type="molecule type" value="Genomic_DNA"/>
</dbReference>
<evidence type="ECO:0000256" key="2">
    <source>
        <dbReference type="ARBA" id="ARBA00011262"/>
    </source>
</evidence>
<keyword evidence="6 11" id="KW-0812">Transmembrane</keyword>
<dbReference type="Pfam" id="PF02653">
    <property type="entry name" value="BPD_transp_2"/>
    <property type="match status" value="1"/>
</dbReference>
<comment type="subcellular location">
    <subcellularLocation>
        <location evidence="1">Cell membrane</location>
        <topology evidence="1">Multi-pass membrane protein</topology>
    </subcellularLocation>
</comment>
<keyword evidence="3" id="KW-0813">Transport</keyword>
<comment type="function">
    <text evidence="9">Part of the ABC transporter complex LsrABCD involved in autoinducer 2 (AI-2) import. Probably responsible for the translocation of the substrate across the membrane.</text>
</comment>
<feature type="transmembrane region" description="Helical" evidence="11">
    <location>
        <begin position="82"/>
        <end position="103"/>
    </location>
</feature>